<comment type="caution">
    <text evidence="1">The sequence shown here is derived from an EMBL/GenBank/DDBJ whole genome shotgun (WGS) entry which is preliminary data.</text>
</comment>
<proteinExistence type="predicted"/>
<dbReference type="Gene3D" id="3.90.1530.10">
    <property type="entry name" value="Conserved hypothetical protein from pyrococcus furiosus pfu- 392566-001, ParB domain"/>
    <property type="match status" value="1"/>
</dbReference>
<dbReference type="KEGG" id="cthd:CDO33_01960"/>
<dbReference type="RefSeq" id="WP_103081442.1">
    <property type="nucleotide sequence ID" value="NZ_CP021850.1"/>
</dbReference>
<dbReference type="SUPFAM" id="SSF110849">
    <property type="entry name" value="ParB/Sulfiredoxin"/>
    <property type="match status" value="1"/>
</dbReference>
<evidence type="ECO:0000313" key="2">
    <source>
        <dbReference type="Proteomes" id="UP000236151"/>
    </source>
</evidence>
<sequence>MFTLTSTLQYAEAGRIEEWVHLFLNDEGNNVPFSEGLKLEKRYYFGPLKFKLDMFARCCGPEPNNKYVVDGEGFEKHVSELQKRIKDGWDMPPLIVNYFNGTFELNDGNHRYEALKRSGIDEYFFIVWTTDKPDAINFSKEFCQM</sequence>
<accession>A0A2K2FES0</accession>
<keyword evidence="2" id="KW-1185">Reference proteome</keyword>
<name>A0A2K2FES0_9CLOT</name>
<dbReference type="AlphaFoldDB" id="A0A2K2FES0"/>
<dbReference type="Proteomes" id="UP000236151">
    <property type="component" value="Unassembled WGS sequence"/>
</dbReference>
<dbReference type="InterPro" id="IPR036086">
    <property type="entry name" value="ParB/Sulfiredoxin_sf"/>
</dbReference>
<protein>
    <submittedName>
        <fullName evidence="1">Uncharacterized protein</fullName>
    </submittedName>
</protein>
<reference evidence="1 2" key="1">
    <citation type="submission" date="2017-06" db="EMBL/GenBank/DDBJ databases">
        <title>Investigating the central metabolism of Clostridium thermosuccinogenes.</title>
        <authorList>
            <person name="Koendjbiharie J.G."/>
            <person name="van Kranenburg R."/>
        </authorList>
    </citation>
    <scope>NUCLEOTIDE SEQUENCE [LARGE SCALE GENOMIC DNA]</scope>
    <source>
        <strain evidence="1 2">DSM 5806</strain>
    </source>
</reference>
<gene>
    <name evidence="1" type="ORF">CDQ84_09190</name>
</gene>
<dbReference type="OrthoDB" id="2650331at2"/>
<organism evidence="1 2">
    <name type="scientific">Clostridium thermosuccinogenes</name>
    <dbReference type="NCBI Taxonomy" id="84032"/>
    <lineage>
        <taxon>Bacteria</taxon>
        <taxon>Bacillati</taxon>
        <taxon>Bacillota</taxon>
        <taxon>Clostridia</taxon>
        <taxon>Eubacteriales</taxon>
        <taxon>Clostridiaceae</taxon>
        <taxon>Clostridium</taxon>
    </lineage>
</organism>
<evidence type="ECO:0000313" key="1">
    <source>
        <dbReference type="EMBL" id="PNT99257.1"/>
    </source>
</evidence>
<dbReference type="EMBL" id="NIOJ01000020">
    <property type="protein sequence ID" value="PNT99257.1"/>
    <property type="molecule type" value="Genomic_DNA"/>
</dbReference>